<proteinExistence type="predicted"/>
<sequence>MVDDNVESSQWRESEVSDLISIWGNSSIQAKLDGSYRNRVIFVGISQEMAERGYRRSWFQCQRKIKSLRAKYKEAKDSNKRSGRGRVTCPFYEELDRILGDKPSVQPLELLDSCFAEEESEERSPGPAANTTSTASGDTGVSFAHRPGDGTLASPSIPASNSEESSTASEDTSFNSSASSTSTGCKKFSVFCEITQTDLLLSTNKCHFVH</sequence>
<evidence type="ECO:0000256" key="1">
    <source>
        <dbReference type="SAM" id="MobiDB-lite"/>
    </source>
</evidence>
<protein>
    <recommendedName>
        <fullName evidence="2">Myb/SANT-like DNA-binding domain-containing protein</fullName>
    </recommendedName>
</protein>
<evidence type="ECO:0000259" key="2">
    <source>
        <dbReference type="Pfam" id="PF13837"/>
    </source>
</evidence>
<feature type="domain" description="Myb/SANT-like DNA-binding" evidence="2">
    <location>
        <begin position="9"/>
        <end position="98"/>
    </location>
</feature>
<keyword evidence="4" id="KW-1185">Reference proteome</keyword>
<feature type="region of interest" description="Disordered" evidence="1">
    <location>
        <begin position="116"/>
        <end position="183"/>
    </location>
</feature>
<organism evidence="3 4">
    <name type="scientific">Amphilophus citrinellus</name>
    <name type="common">Midas cichlid</name>
    <name type="synonym">Cichlasoma citrinellum</name>
    <dbReference type="NCBI Taxonomy" id="61819"/>
    <lineage>
        <taxon>Eukaryota</taxon>
        <taxon>Metazoa</taxon>
        <taxon>Chordata</taxon>
        <taxon>Craniata</taxon>
        <taxon>Vertebrata</taxon>
        <taxon>Euteleostomi</taxon>
        <taxon>Actinopterygii</taxon>
        <taxon>Neopterygii</taxon>
        <taxon>Teleostei</taxon>
        <taxon>Neoteleostei</taxon>
        <taxon>Acanthomorphata</taxon>
        <taxon>Ovalentaria</taxon>
        <taxon>Cichlomorphae</taxon>
        <taxon>Cichliformes</taxon>
        <taxon>Cichlidae</taxon>
        <taxon>New World cichlids</taxon>
        <taxon>Cichlasomatinae</taxon>
        <taxon>Heroini</taxon>
        <taxon>Amphilophus</taxon>
    </lineage>
</organism>
<feature type="compositionally biased region" description="Polar residues" evidence="1">
    <location>
        <begin position="129"/>
        <end position="139"/>
    </location>
</feature>
<dbReference type="AlphaFoldDB" id="A0A3Q0RN39"/>
<feature type="compositionally biased region" description="Low complexity" evidence="1">
    <location>
        <begin position="159"/>
        <end position="183"/>
    </location>
</feature>
<dbReference type="PANTHER" id="PTHR47595">
    <property type="entry name" value="HEAT SHOCK 70 KDA PROTEIN 14"/>
    <property type="match status" value="1"/>
</dbReference>
<reference evidence="3" key="1">
    <citation type="submission" date="2025-08" db="UniProtKB">
        <authorList>
            <consortium name="Ensembl"/>
        </authorList>
    </citation>
    <scope>IDENTIFICATION</scope>
</reference>
<dbReference type="Proteomes" id="UP000261340">
    <property type="component" value="Unplaced"/>
</dbReference>
<dbReference type="PANTHER" id="PTHR47595:SF1">
    <property type="entry name" value="MYB_SANT-LIKE DNA-BINDING DOMAIN-CONTAINING PROTEIN"/>
    <property type="match status" value="1"/>
</dbReference>
<accession>A0A3Q0RN39</accession>
<dbReference type="STRING" id="61819.ENSACIP00000012006"/>
<dbReference type="OMA" id="CCAEEEQ"/>
<name>A0A3Q0RN39_AMPCI</name>
<dbReference type="GeneTree" id="ENSGT00940000176275"/>
<reference evidence="3" key="2">
    <citation type="submission" date="2025-09" db="UniProtKB">
        <authorList>
            <consortium name="Ensembl"/>
        </authorList>
    </citation>
    <scope>IDENTIFICATION</scope>
</reference>
<dbReference type="Gene3D" id="1.10.10.60">
    <property type="entry name" value="Homeodomain-like"/>
    <property type="match status" value="1"/>
</dbReference>
<evidence type="ECO:0000313" key="3">
    <source>
        <dbReference type="Ensembl" id="ENSACIP00000012006.1"/>
    </source>
</evidence>
<dbReference type="InterPro" id="IPR044822">
    <property type="entry name" value="Myb_DNA-bind_4"/>
</dbReference>
<dbReference type="Pfam" id="PF13837">
    <property type="entry name" value="Myb_DNA-bind_4"/>
    <property type="match status" value="1"/>
</dbReference>
<dbReference type="Ensembl" id="ENSACIT00000012347.1">
    <property type="protein sequence ID" value="ENSACIP00000012006.1"/>
    <property type="gene ID" value="ENSACIG00000009376.1"/>
</dbReference>
<evidence type="ECO:0000313" key="4">
    <source>
        <dbReference type="Proteomes" id="UP000261340"/>
    </source>
</evidence>